<name>A0A6A6W834_9PEZI</name>
<protein>
    <submittedName>
        <fullName evidence="2">Uncharacterized protein</fullName>
    </submittedName>
</protein>
<evidence type="ECO:0000313" key="2">
    <source>
        <dbReference type="EMBL" id="KAF2758803.1"/>
    </source>
</evidence>
<sequence>MRSSVLSLPALAGSAFAAFPHRPLNDGHIPWNPFPTGGHTPNPTGWNPHPTGGSPPPPPHSPPATPSPSPPQSIMYSPPPLNPPTHNPTMVTDYLTTFVPTSTSVGHNGGSDVYSTWLTTSIIANVHTPDAPWTFEPIETCPPQSIVTVTKIPEYVPQPVTISVTVTTTETTTKTETTTICPVGGGVPTEHPYDGNGNPTDGYGGQATPEPAPSPSSWGYGGPGGPGEIHTPTSNEGGYGHTTGWASPTGSYYGRGKGWWARKAW</sequence>
<dbReference type="Proteomes" id="UP000799437">
    <property type="component" value="Unassembled WGS sequence"/>
</dbReference>
<dbReference type="RefSeq" id="XP_033601254.1">
    <property type="nucleotide sequence ID" value="XM_033741106.1"/>
</dbReference>
<proteinExistence type="predicted"/>
<dbReference type="AlphaFoldDB" id="A0A6A6W834"/>
<feature type="compositionally biased region" description="Pro residues" evidence="1">
    <location>
        <begin position="53"/>
        <end position="86"/>
    </location>
</feature>
<organism evidence="2 3">
    <name type="scientific">Pseudovirgaria hyperparasitica</name>
    <dbReference type="NCBI Taxonomy" id="470096"/>
    <lineage>
        <taxon>Eukaryota</taxon>
        <taxon>Fungi</taxon>
        <taxon>Dikarya</taxon>
        <taxon>Ascomycota</taxon>
        <taxon>Pezizomycotina</taxon>
        <taxon>Dothideomycetes</taxon>
        <taxon>Dothideomycetes incertae sedis</taxon>
        <taxon>Acrospermales</taxon>
        <taxon>Acrospermaceae</taxon>
        <taxon>Pseudovirgaria</taxon>
    </lineage>
</organism>
<evidence type="ECO:0000256" key="1">
    <source>
        <dbReference type="SAM" id="MobiDB-lite"/>
    </source>
</evidence>
<feature type="region of interest" description="Disordered" evidence="1">
    <location>
        <begin position="176"/>
        <end position="248"/>
    </location>
</feature>
<gene>
    <name evidence="2" type="ORF">EJ05DRAFT_364869</name>
</gene>
<dbReference type="EMBL" id="ML996571">
    <property type="protein sequence ID" value="KAF2758803.1"/>
    <property type="molecule type" value="Genomic_DNA"/>
</dbReference>
<reference evidence="2" key="1">
    <citation type="journal article" date="2020" name="Stud. Mycol.">
        <title>101 Dothideomycetes genomes: a test case for predicting lifestyles and emergence of pathogens.</title>
        <authorList>
            <person name="Haridas S."/>
            <person name="Albert R."/>
            <person name="Binder M."/>
            <person name="Bloem J."/>
            <person name="Labutti K."/>
            <person name="Salamov A."/>
            <person name="Andreopoulos B."/>
            <person name="Baker S."/>
            <person name="Barry K."/>
            <person name="Bills G."/>
            <person name="Bluhm B."/>
            <person name="Cannon C."/>
            <person name="Castanera R."/>
            <person name="Culley D."/>
            <person name="Daum C."/>
            <person name="Ezra D."/>
            <person name="Gonzalez J."/>
            <person name="Henrissat B."/>
            <person name="Kuo A."/>
            <person name="Liang C."/>
            <person name="Lipzen A."/>
            <person name="Lutzoni F."/>
            <person name="Magnuson J."/>
            <person name="Mondo S."/>
            <person name="Nolan M."/>
            <person name="Ohm R."/>
            <person name="Pangilinan J."/>
            <person name="Park H.-J."/>
            <person name="Ramirez L."/>
            <person name="Alfaro M."/>
            <person name="Sun H."/>
            <person name="Tritt A."/>
            <person name="Yoshinaga Y."/>
            <person name="Zwiers L.-H."/>
            <person name="Turgeon B."/>
            <person name="Goodwin S."/>
            <person name="Spatafora J."/>
            <person name="Crous P."/>
            <person name="Grigoriev I."/>
        </authorList>
    </citation>
    <scope>NUCLEOTIDE SEQUENCE</scope>
    <source>
        <strain evidence="2">CBS 121739</strain>
    </source>
</reference>
<dbReference type="GeneID" id="54482160"/>
<keyword evidence="3" id="KW-1185">Reference proteome</keyword>
<evidence type="ECO:0000313" key="3">
    <source>
        <dbReference type="Proteomes" id="UP000799437"/>
    </source>
</evidence>
<accession>A0A6A6W834</accession>
<feature type="region of interest" description="Disordered" evidence="1">
    <location>
        <begin position="29"/>
        <end position="88"/>
    </location>
</feature>